<sequence>MGDKPKRLAEYYKAGKALNIMFHDKNINPPYISLFRLHFQPTLQSLISLYLCEKAPAHVTFKADAAVLCVTCDRDIHSANPQACLHKRVPVTPFYDSVNSVPAVEHNKTFLVEF</sequence>
<proteinExistence type="predicted"/>
<dbReference type="Proteomes" id="UP000188268">
    <property type="component" value="Unassembled WGS sequence"/>
</dbReference>
<dbReference type="EMBL" id="AWWV01013244">
    <property type="protein sequence ID" value="OMO62438.1"/>
    <property type="molecule type" value="Genomic_DNA"/>
</dbReference>
<dbReference type="AlphaFoldDB" id="A0A1R3GWD6"/>
<dbReference type="OrthoDB" id="153872at2759"/>
<dbReference type="GO" id="GO:0009909">
    <property type="term" value="P:regulation of flower development"/>
    <property type="evidence" value="ECO:0007669"/>
    <property type="project" value="InterPro"/>
</dbReference>
<gene>
    <name evidence="1" type="ORF">CCACVL1_22834</name>
</gene>
<dbReference type="GO" id="GO:0003700">
    <property type="term" value="F:DNA-binding transcription factor activity"/>
    <property type="evidence" value="ECO:0007669"/>
    <property type="project" value="TreeGrafter"/>
</dbReference>
<keyword evidence="2" id="KW-1185">Reference proteome</keyword>
<organism evidence="1 2">
    <name type="scientific">Corchorus capsularis</name>
    <name type="common">Jute</name>
    <dbReference type="NCBI Taxonomy" id="210143"/>
    <lineage>
        <taxon>Eukaryota</taxon>
        <taxon>Viridiplantae</taxon>
        <taxon>Streptophyta</taxon>
        <taxon>Embryophyta</taxon>
        <taxon>Tracheophyta</taxon>
        <taxon>Spermatophyta</taxon>
        <taxon>Magnoliopsida</taxon>
        <taxon>eudicotyledons</taxon>
        <taxon>Gunneridae</taxon>
        <taxon>Pentapetalae</taxon>
        <taxon>rosids</taxon>
        <taxon>malvids</taxon>
        <taxon>Malvales</taxon>
        <taxon>Malvaceae</taxon>
        <taxon>Grewioideae</taxon>
        <taxon>Apeibeae</taxon>
        <taxon>Corchorus</taxon>
    </lineage>
</organism>
<dbReference type="STRING" id="210143.A0A1R3GWD6"/>
<reference evidence="1 2" key="1">
    <citation type="submission" date="2013-09" db="EMBL/GenBank/DDBJ databases">
        <title>Corchorus capsularis genome sequencing.</title>
        <authorList>
            <person name="Alam M."/>
            <person name="Haque M.S."/>
            <person name="Islam M.S."/>
            <person name="Emdad E.M."/>
            <person name="Islam M.M."/>
            <person name="Ahmed B."/>
            <person name="Halim A."/>
            <person name="Hossen Q.M.M."/>
            <person name="Hossain M.Z."/>
            <person name="Ahmed R."/>
            <person name="Khan M.M."/>
            <person name="Islam R."/>
            <person name="Rashid M.M."/>
            <person name="Khan S.A."/>
            <person name="Rahman M.S."/>
            <person name="Alam M."/>
        </authorList>
    </citation>
    <scope>NUCLEOTIDE SEQUENCE [LARGE SCALE GENOMIC DNA]</scope>
    <source>
        <strain evidence="2">cv. CVL-1</strain>
        <tissue evidence="1">Whole seedling</tissue>
    </source>
</reference>
<name>A0A1R3GWD6_COCAP</name>
<dbReference type="GO" id="GO:0005634">
    <property type="term" value="C:nucleus"/>
    <property type="evidence" value="ECO:0007669"/>
    <property type="project" value="TreeGrafter"/>
</dbReference>
<dbReference type="Gramene" id="OMO62438">
    <property type="protein sequence ID" value="OMO62438"/>
    <property type="gene ID" value="CCACVL1_22834"/>
</dbReference>
<accession>A0A1R3GWD6</accession>
<dbReference type="PANTHER" id="PTHR31319">
    <property type="entry name" value="ZINC FINGER PROTEIN CONSTANS-LIKE 4"/>
    <property type="match status" value="1"/>
</dbReference>
<evidence type="ECO:0000313" key="2">
    <source>
        <dbReference type="Proteomes" id="UP000188268"/>
    </source>
</evidence>
<dbReference type="PANTHER" id="PTHR31319:SF77">
    <property type="entry name" value="ZINC FINGER PROTEIN CONSTANS-LIKE 4"/>
    <property type="match status" value="1"/>
</dbReference>
<protein>
    <submittedName>
        <fullName evidence="1">Uncharacterized protein</fullName>
    </submittedName>
</protein>
<dbReference type="InterPro" id="IPR045281">
    <property type="entry name" value="CONSTANS-like"/>
</dbReference>
<evidence type="ECO:0000313" key="1">
    <source>
        <dbReference type="EMBL" id="OMO62438.1"/>
    </source>
</evidence>
<comment type="caution">
    <text evidence="1">The sequence shown here is derived from an EMBL/GenBank/DDBJ whole genome shotgun (WGS) entry which is preliminary data.</text>
</comment>